<dbReference type="EnsemblMetazoa" id="Aqu2.1.43181_001">
    <property type="protein sequence ID" value="Aqu2.1.43181_001"/>
    <property type="gene ID" value="Aqu2.1.43181"/>
</dbReference>
<name>A0A1X7VS29_AMPQE</name>
<evidence type="ECO:0000313" key="1">
    <source>
        <dbReference type="EnsemblMetazoa" id="Aqu2.1.43181_001"/>
    </source>
</evidence>
<evidence type="ECO:0008006" key="2">
    <source>
        <dbReference type="Google" id="ProtNLM"/>
    </source>
</evidence>
<dbReference type="Gene3D" id="3.30.70.2330">
    <property type="match status" value="1"/>
</dbReference>
<protein>
    <recommendedName>
        <fullName evidence="2">HIRAN domain-containing protein</fullName>
    </recommendedName>
</protein>
<proteinExistence type="predicted"/>
<organism evidence="1">
    <name type="scientific">Amphimedon queenslandica</name>
    <name type="common">Sponge</name>
    <dbReference type="NCBI Taxonomy" id="400682"/>
    <lineage>
        <taxon>Eukaryota</taxon>
        <taxon>Metazoa</taxon>
        <taxon>Porifera</taxon>
        <taxon>Demospongiae</taxon>
        <taxon>Heteroscleromorpha</taxon>
        <taxon>Haplosclerida</taxon>
        <taxon>Niphatidae</taxon>
        <taxon>Amphimedon</taxon>
    </lineage>
</organism>
<dbReference type="InParanoid" id="A0A1X7VS29"/>
<reference evidence="1" key="1">
    <citation type="submission" date="2017-05" db="UniProtKB">
        <authorList>
            <consortium name="EnsemblMetazoa"/>
        </authorList>
    </citation>
    <scope>IDENTIFICATION</scope>
</reference>
<accession>A0A1X7VS29</accession>
<sequence length="53" mass="5997">MDPYFRRKGIFTARTNNSHDARSVAVLKDGIVVGHVPREIPKTVWYLLNRGGS</sequence>
<dbReference type="AlphaFoldDB" id="A0A1X7VS29"/>